<keyword evidence="1" id="KW-0175">Coiled coil</keyword>
<evidence type="ECO:0000313" key="4">
    <source>
        <dbReference type="Proteomes" id="UP000003763"/>
    </source>
</evidence>
<evidence type="ECO:0000256" key="1">
    <source>
        <dbReference type="SAM" id="Coils"/>
    </source>
</evidence>
<organism evidence="3 4">
    <name type="scientific">[Clostridium] citroniae WAL-17108</name>
    <dbReference type="NCBI Taxonomy" id="742733"/>
    <lineage>
        <taxon>Bacteria</taxon>
        <taxon>Bacillati</taxon>
        <taxon>Bacillota</taxon>
        <taxon>Clostridia</taxon>
        <taxon>Lachnospirales</taxon>
        <taxon>Lachnospiraceae</taxon>
        <taxon>Enterocloster</taxon>
    </lineage>
</organism>
<gene>
    <name evidence="3" type="ORF">HMPREF9469_00961</name>
</gene>
<dbReference type="EMBL" id="ADLJ01000007">
    <property type="protein sequence ID" value="EHF00047.1"/>
    <property type="molecule type" value="Genomic_DNA"/>
</dbReference>
<accession>G5HET8</accession>
<dbReference type="HOGENOM" id="CLU_246948_0_0_9"/>
<comment type="caution">
    <text evidence="3">The sequence shown here is derived from an EMBL/GenBank/DDBJ whole genome shotgun (WGS) entry which is preliminary data.</text>
</comment>
<dbReference type="Proteomes" id="UP000003763">
    <property type="component" value="Unassembled WGS sequence"/>
</dbReference>
<feature type="region of interest" description="Disordered" evidence="2">
    <location>
        <begin position="1443"/>
        <end position="1462"/>
    </location>
</feature>
<evidence type="ECO:0008006" key="5">
    <source>
        <dbReference type="Google" id="ProtNLM"/>
    </source>
</evidence>
<evidence type="ECO:0000256" key="2">
    <source>
        <dbReference type="SAM" id="MobiDB-lite"/>
    </source>
</evidence>
<reference evidence="3 4" key="1">
    <citation type="submission" date="2011-08" db="EMBL/GenBank/DDBJ databases">
        <title>The Genome Sequence of Clostridium citroniae WAL-17108.</title>
        <authorList>
            <consortium name="The Broad Institute Genome Sequencing Platform"/>
            <person name="Earl A."/>
            <person name="Ward D."/>
            <person name="Feldgarden M."/>
            <person name="Gevers D."/>
            <person name="Finegold S.M."/>
            <person name="Summanen P.H."/>
            <person name="Molitoris D.R."/>
            <person name="Vaisanen M.L."/>
            <person name="Daigneault M."/>
            <person name="Allen-Vercoe E."/>
            <person name="Young S.K."/>
            <person name="Zeng Q."/>
            <person name="Gargeya S."/>
            <person name="Fitzgerald M."/>
            <person name="Haas B."/>
            <person name="Abouelleil A."/>
            <person name="Alvarado L."/>
            <person name="Arachchi H.M."/>
            <person name="Berlin A."/>
            <person name="Brown A."/>
            <person name="Chapman S.B."/>
            <person name="Chen Z."/>
            <person name="Dunbar C."/>
            <person name="Freedman E."/>
            <person name="Gearin G."/>
            <person name="Gellesch M."/>
            <person name="Goldberg J."/>
            <person name="Griggs A."/>
            <person name="Gujja S."/>
            <person name="Heiman D."/>
            <person name="Howarth C."/>
            <person name="Larson L."/>
            <person name="Lui A."/>
            <person name="MacDonald P.J.P."/>
            <person name="Montmayeur A."/>
            <person name="Murphy C."/>
            <person name="Neiman D."/>
            <person name="Pearson M."/>
            <person name="Priest M."/>
            <person name="Roberts A."/>
            <person name="Saif S."/>
            <person name="Shea T."/>
            <person name="Shenoy N."/>
            <person name="Sisk P."/>
            <person name="Stolte C."/>
            <person name="Sykes S."/>
            <person name="Wortman J."/>
            <person name="Nusbaum C."/>
            <person name="Birren B."/>
        </authorList>
    </citation>
    <scope>NUCLEOTIDE SEQUENCE [LARGE SCALE GENOMIC DNA]</scope>
    <source>
        <strain evidence="3 4">WAL-17108</strain>
    </source>
</reference>
<dbReference type="eggNOG" id="ENOG5033RY7">
    <property type="taxonomic scope" value="Bacteria"/>
</dbReference>
<proteinExistence type="predicted"/>
<feature type="coiled-coil region" evidence="1">
    <location>
        <begin position="1171"/>
        <end position="1198"/>
    </location>
</feature>
<feature type="coiled-coil region" evidence="1">
    <location>
        <begin position="1047"/>
        <end position="1140"/>
    </location>
</feature>
<feature type="coiled-coil region" evidence="1">
    <location>
        <begin position="939"/>
        <end position="966"/>
    </location>
</feature>
<protein>
    <recommendedName>
        <fullName evidence="5">Phage tail tape measure protein domain-containing protein</fullName>
    </recommendedName>
</protein>
<evidence type="ECO:0000313" key="3">
    <source>
        <dbReference type="EMBL" id="EHF00047.1"/>
    </source>
</evidence>
<name>G5HET8_9FIRM</name>
<sequence length="1622" mass="179201">MATYHIVTFELVGEKINGIKAAVTSSSSLKNITNELLELTKDMTVQKTMEYLSYAQVNKQLAARILYSKGLRAEQLKEAMSTYQIATATGILGTAQKVTSATTVLFSRTIVQSKFLLQGLWATLMANPLILVVGLISAVTLGVTKWKQAQEELRQTTADAAAELENSSKEIGTYADRYKELHTALHDAKDSEEETYKIKSDLLALQKELNEKYGDEYGKINLVTDAYRDQTEAILAYKRAASEKYLNENRLGINDAKQKMTEINTFQLADMISSKSSSGISIKNLAKKHGIKIAENEEYGLFSLYIKADATQAKETTNSFMTDLSKMQGRFNDSAVENVLDSSSRVMKNLQDDFFNLYGDQFQEALLAEVQTDYGRADNVLSQGYSDATAAVNEYNEALLKSSNPYDDKAVTEAYENLQIIRASIEENSSAWDGYESVISDVFSAADTRLIDFNNLIGSNKEGIGDLVSEIKDLNLSDVDLQAMSDNGANGDIFDRLSAKAKRYQVNVGELISLLVQLGVVQSTVSKQEIVKPQTKAEAISAVNALTDGFEELDKIYKSLKGKDPFDFSLLDNKNFKDTFGGLGKSYTDFVEQIASSPKDIAACQSAFNDLITTWLESTHILDDVNEDTAGVTVAMLKIMGVANAEELVMSHLADAHEYAALEKKFNAEMSANLEGATASEINKIFDEADVVDEAKQAMAGFALQKEIANGISLDTSADIENLLALVGIIGSANTALKALNTLRQGGDVGGNIGGKEGYDYLVRQAQLEIEEALKKAAEYKGKGKVNYIGGNESNKSGSKGSKPKKPTEFDAAAESVKNLKAQIDSLNGVLENTKPYDQQLRILNLIVEKQKEYFDALKKQDEFYNGAYQQSLSSLPQEWQDRITGDDNFSIDEVPESIKDAVTEAQGLKDKWVAVKQEIQKANGELDTTKQKTHDLAQTKLDNEIGLLENKITDIQNKMDEAEAMGLQSTKKQYKNLISLSKQAASYQQNKLQGYMANLIAMEVAGETNTDQYYETAEAIQNCENAISQCAQNQAKWNKAMLELPIQYLEKANDELNDQLEELQDKQNDYDSAINGVTSHLQEQIDAQQKLRDEAEKTSQAQIDAIQEQIDGLQESNDKRKQQLELEQKQYDLERAKNQKTTKVFREEAGGFIYEADQSAIRDAQDAYDDALLNKQLSDLEDKIKDIEDSRDALLDSYDNEIDRLQTIMDSWNDITDAIQRAKDMAMANSIFGAGWQDRVTSGDTSDLEDITGKYDKNDRDRSWVEEQIEANERLIREVERYVSAWQMGEISIREARESINDIVGDIAPEIEANDERVNSISTYQDQWTNANDRVSENISALNDTTANNSAEVNATNQRRDAALQYADQWANNVLSVGSSLSNITEANAAATNAEGLFLDARISKLSLFKDVYAEMASVIGDKCKSIVDACKEAERALRSLDKAENGGGSSSGGHWDSSGASGGPGVYADGILNGRLGGRSESEKEKMLKYLTTHDLKNGEIPIIGHENEVVLNPDQQEQAIQNTEKLADVSGAQLIFDADNISSFSGMLSNNAMFTKGNIFKGISTLPPNVSNSNVRHGDIKVEIANVTLPRVKDSDSFLKSMTDGSMQSAIQQQLYKRR</sequence>
<feature type="region of interest" description="Disordered" evidence="2">
    <location>
        <begin position="789"/>
        <end position="812"/>
    </location>
</feature>
<dbReference type="PATRIC" id="fig|742733.3.peg.968"/>
<feature type="compositionally biased region" description="Low complexity" evidence="2">
    <location>
        <begin position="790"/>
        <end position="801"/>
    </location>
</feature>